<sequence>MQHSVKNNLVIGFIVSVLLSLFVNFSMLMLTYKMQSLDLPFRGRHSFGDEFLYYSLFWFFMYAFLLFMLNSQIYKLGDRLFHNKEYKTMLLAAVLTIVCGVALFLLYPGVQRFIMTDLLQMDEMFRADSFTVMERAPDMAVKPGPPDHRMAVTLSRGIDHPRPFLTEHLLILLTVLLSVLLIRLLNGKQQMMLEYEKLKTEKLQTSYNALMGQINPHFFFNSLNGLNSLIRNGEKEQTLTYLDELSNVFRYILQSNKKEMVTLAEELQFVKAYTYLLSVRYEGKLFFSIQAAPALLLCYLPILSVLPLIENAVKHNVISKQYPLQIDIYTTEEHALVVSNKVQPKVEEGHSSGIGLKNLWGRYRLLTGKDITISNRKEYFKVSLPLLDTPVKA</sequence>
<protein>
    <recommendedName>
        <fullName evidence="2">Signal transduction histidine kinase internal region domain-containing protein</fullName>
    </recommendedName>
</protein>
<name>A0A0F5JLY9_9BACT</name>
<dbReference type="InterPro" id="IPR050640">
    <property type="entry name" value="Bact_2-comp_sensor_kinase"/>
</dbReference>
<keyword evidence="4" id="KW-1185">Reference proteome</keyword>
<dbReference type="GO" id="GO:0000155">
    <property type="term" value="F:phosphorelay sensor kinase activity"/>
    <property type="evidence" value="ECO:0007669"/>
    <property type="project" value="InterPro"/>
</dbReference>
<dbReference type="EMBL" id="AQHW01000008">
    <property type="protein sequence ID" value="KKB58798.1"/>
    <property type="molecule type" value="Genomic_DNA"/>
</dbReference>
<keyword evidence="1" id="KW-0472">Membrane</keyword>
<reference evidence="3 4" key="1">
    <citation type="submission" date="2013-04" db="EMBL/GenBank/DDBJ databases">
        <title>The Genome Sequence of Parabacteroides gordonii DSM 23371.</title>
        <authorList>
            <consortium name="The Broad Institute Genomics Platform"/>
            <person name="Earl A."/>
            <person name="Ward D."/>
            <person name="Feldgarden M."/>
            <person name="Gevers D."/>
            <person name="Martens E."/>
            <person name="Sakamoto M."/>
            <person name="Benno Y."/>
            <person name="Suzuki N."/>
            <person name="Matsunaga N."/>
            <person name="Koshihara K."/>
            <person name="Seki M."/>
            <person name="Komiya H."/>
            <person name="Walker B."/>
            <person name="Young S."/>
            <person name="Zeng Q."/>
            <person name="Gargeya S."/>
            <person name="Fitzgerald M."/>
            <person name="Haas B."/>
            <person name="Abouelleil A."/>
            <person name="Allen A.W."/>
            <person name="Alvarado L."/>
            <person name="Arachchi H.M."/>
            <person name="Berlin A.M."/>
            <person name="Chapman S.B."/>
            <person name="Gainer-Dewar J."/>
            <person name="Goldberg J."/>
            <person name="Griggs A."/>
            <person name="Gujja S."/>
            <person name="Hansen M."/>
            <person name="Howarth C."/>
            <person name="Imamovic A."/>
            <person name="Ireland A."/>
            <person name="Larimer J."/>
            <person name="McCowan C."/>
            <person name="Murphy C."/>
            <person name="Pearson M."/>
            <person name="Poon T.W."/>
            <person name="Priest M."/>
            <person name="Roberts A."/>
            <person name="Saif S."/>
            <person name="Shea T."/>
            <person name="Sisk P."/>
            <person name="Sykes S."/>
            <person name="Wortman J."/>
            <person name="Nusbaum C."/>
            <person name="Birren B."/>
        </authorList>
    </citation>
    <scope>NUCLEOTIDE SEQUENCE [LARGE SCALE GENOMIC DNA]</scope>
    <source>
        <strain evidence="3 4">MS-1</strain>
    </source>
</reference>
<dbReference type="AlphaFoldDB" id="A0A0F5JLY9"/>
<gene>
    <name evidence="3" type="ORF">HMPREF1536_01001</name>
</gene>
<feature type="domain" description="Signal transduction histidine kinase internal region" evidence="2">
    <location>
        <begin position="207"/>
        <end position="285"/>
    </location>
</feature>
<keyword evidence="1" id="KW-1133">Transmembrane helix</keyword>
<feature type="transmembrane region" description="Helical" evidence="1">
    <location>
        <begin position="168"/>
        <end position="185"/>
    </location>
</feature>
<keyword evidence="1" id="KW-0812">Transmembrane</keyword>
<dbReference type="Proteomes" id="UP000033035">
    <property type="component" value="Unassembled WGS sequence"/>
</dbReference>
<comment type="caution">
    <text evidence="3">The sequence shown here is derived from an EMBL/GenBank/DDBJ whole genome shotgun (WGS) entry which is preliminary data.</text>
</comment>
<evidence type="ECO:0000313" key="3">
    <source>
        <dbReference type="EMBL" id="KKB58798.1"/>
    </source>
</evidence>
<feature type="transmembrane region" description="Helical" evidence="1">
    <location>
        <begin position="51"/>
        <end position="69"/>
    </location>
</feature>
<dbReference type="RefSeq" id="WP_028730689.1">
    <property type="nucleotide sequence ID" value="NZ_KE386768.1"/>
</dbReference>
<dbReference type="PANTHER" id="PTHR34220">
    <property type="entry name" value="SENSOR HISTIDINE KINASE YPDA"/>
    <property type="match status" value="1"/>
</dbReference>
<dbReference type="STRING" id="1203610.HMPREF1536_01001"/>
<evidence type="ECO:0000259" key="2">
    <source>
        <dbReference type="Pfam" id="PF06580"/>
    </source>
</evidence>
<evidence type="ECO:0000313" key="4">
    <source>
        <dbReference type="Proteomes" id="UP000033035"/>
    </source>
</evidence>
<dbReference type="Pfam" id="PF06580">
    <property type="entry name" value="His_kinase"/>
    <property type="match status" value="1"/>
</dbReference>
<dbReference type="PANTHER" id="PTHR34220:SF7">
    <property type="entry name" value="SENSOR HISTIDINE KINASE YPDA"/>
    <property type="match status" value="1"/>
</dbReference>
<feature type="transmembrane region" description="Helical" evidence="1">
    <location>
        <begin position="90"/>
        <end position="110"/>
    </location>
</feature>
<accession>A0A0F5JLY9</accession>
<organism evidence="3 4">
    <name type="scientific">Parabacteroides gordonii MS-1 = DSM 23371</name>
    <dbReference type="NCBI Taxonomy" id="1203610"/>
    <lineage>
        <taxon>Bacteria</taxon>
        <taxon>Pseudomonadati</taxon>
        <taxon>Bacteroidota</taxon>
        <taxon>Bacteroidia</taxon>
        <taxon>Bacteroidales</taxon>
        <taxon>Tannerellaceae</taxon>
        <taxon>Parabacteroides</taxon>
    </lineage>
</organism>
<dbReference type="GO" id="GO:0016020">
    <property type="term" value="C:membrane"/>
    <property type="evidence" value="ECO:0007669"/>
    <property type="project" value="InterPro"/>
</dbReference>
<feature type="transmembrane region" description="Helical" evidence="1">
    <location>
        <begin position="9"/>
        <end position="31"/>
    </location>
</feature>
<proteinExistence type="predicted"/>
<dbReference type="PATRIC" id="fig|1203610.3.peg.1024"/>
<dbReference type="HOGENOM" id="CLU_020473_0_0_10"/>
<feature type="transmembrane region" description="Helical" evidence="1">
    <location>
        <begin position="285"/>
        <end position="309"/>
    </location>
</feature>
<evidence type="ECO:0000256" key="1">
    <source>
        <dbReference type="SAM" id="Phobius"/>
    </source>
</evidence>
<dbReference type="InterPro" id="IPR010559">
    <property type="entry name" value="Sig_transdc_His_kin_internal"/>
</dbReference>